<proteinExistence type="predicted"/>
<organism evidence="2">
    <name type="scientific">Xiangshan rhabdo-like virus 4</name>
    <dbReference type="NCBI Taxonomy" id="2886227"/>
    <lineage>
        <taxon>Viruses</taxon>
        <taxon>Riboviria</taxon>
        <taxon>Orthornavirae</taxon>
        <taxon>Negarnaviricota</taxon>
        <taxon>Haploviricotina</taxon>
        <taxon>Monjiviricetes</taxon>
        <taxon>Mononegavirales</taxon>
        <taxon>Rhabdoviridae</taxon>
        <taxon>Deltarhabdovirinae</taxon>
        <taxon>Betahymrhavirus</taxon>
        <taxon>Betahymrhavirus xiangshan</taxon>
    </lineage>
</organism>
<evidence type="ECO:0000256" key="1">
    <source>
        <dbReference type="SAM" id="Phobius"/>
    </source>
</evidence>
<name>A0A8K1YQQ2_9RHAB</name>
<feature type="transmembrane region" description="Helical" evidence="1">
    <location>
        <begin position="506"/>
        <end position="530"/>
    </location>
</feature>
<dbReference type="EMBL" id="OK491502">
    <property type="protein sequence ID" value="UDL13997.1"/>
    <property type="molecule type" value="Viral_cRNA"/>
</dbReference>
<keyword evidence="1" id="KW-0812">Transmembrane</keyword>
<sequence length="541" mass="61908">MMETRYYFIVVVLLIIERVSNSQKLLLHKALEVPHIIPYPSDVSCDIASQLPDWTQLSFYYPISNMFDRLCILCQVIERKTECYSNFWGQTSEHTISEDQKSSGHSHLRILNHHINEHGLGKLQSAAVDHTFEIVPNPYIGCSWLRTLESTGEIIRCRVTSCKYGIDGLMSPIRSPNALINTTMGRLSDEFGTMIYSPFDEKNNTSNCPFSLKGVDYCSGGSPVKSSVETFVCTGSQALFQIDHASNVFICNVEGNALFLTRSGEYVSRKVISLTNGFFQHQVQVDNQTRLDIRKSISSLSELNFVNNIIREEKNSKFFFERCLEYKYRWSQWVYGYPESCLAALSLISTTTYAACTYSTEGIIAYETVPIFAYLKDLIYDRTSDKVFYHNGSISLYVLPLLGIITNKATNSSPHQYMIPHLYPLANGNFWSLITKEEVSSYHYSPDLKILTLKPFFKDKDHFPNLLTVPFSHHLYPDRWVNHTKDYKHEFLPLIIPAFGFVFNSALWAIGSILLLFAFIKLVAVLIPGFRSKDSFNNLRY</sequence>
<reference evidence="2" key="1">
    <citation type="submission" date="2021-09" db="EMBL/GenBank/DDBJ databases">
        <authorList>
            <person name="Li N.N."/>
        </authorList>
    </citation>
    <scope>NUCLEOTIDE SEQUENCE</scope>
    <source>
        <strain evidence="2">Novel_26</strain>
    </source>
</reference>
<keyword evidence="1" id="KW-0472">Membrane</keyword>
<accession>A0A8K1YQQ2</accession>
<evidence type="ECO:0000313" key="2">
    <source>
        <dbReference type="EMBL" id="UDL13997.1"/>
    </source>
</evidence>
<keyword evidence="1" id="KW-1133">Transmembrane helix</keyword>
<protein>
    <submittedName>
        <fullName evidence="2">Uncharacterized protein</fullName>
    </submittedName>
</protein>